<feature type="transmembrane region" description="Helical" evidence="1">
    <location>
        <begin position="98"/>
        <end position="123"/>
    </location>
</feature>
<protein>
    <submittedName>
        <fullName evidence="3">Tripartite tricarboxylate transporter TctB family protein</fullName>
    </submittedName>
</protein>
<evidence type="ECO:0000259" key="2">
    <source>
        <dbReference type="Pfam" id="PF07331"/>
    </source>
</evidence>
<proteinExistence type="predicted"/>
<evidence type="ECO:0000313" key="4">
    <source>
        <dbReference type="Proteomes" id="UP000752297"/>
    </source>
</evidence>
<sequence length="170" mass="18409">MTGTQQQEQRRPDGAAQQRAGPDHAALVIAFVLAAIAIAIAWATAYGNTVLSYSPVGPKTVSYIVAAGLFGLAIWTVIEAIRGDFPEREQQEMAPMAWIIGGLAIQMLTMKTIGFSLSTGLLFAATARGFGYRKFWISLPIGIIFAFAVWVIFSRGLQLSLPSGWLEQFV</sequence>
<keyword evidence="1" id="KW-0812">Transmembrane</keyword>
<dbReference type="Pfam" id="PF07331">
    <property type="entry name" value="TctB"/>
    <property type="match status" value="1"/>
</dbReference>
<dbReference type="EMBL" id="JAHRVA010000002">
    <property type="protein sequence ID" value="MBV2143127.1"/>
    <property type="molecule type" value="Genomic_DNA"/>
</dbReference>
<organism evidence="3 4">
    <name type="scientific">Falsochrobactrum tianjinense</name>
    <dbReference type="NCBI Taxonomy" id="2706015"/>
    <lineage>
        <taxon>Bacteria</taxon>
        <taxon>Pseudomonadati</taxon>
        <taxon>Pseudomonadota</taxon>
        <taxon>Alphaproteobacteria</taxon>
        <taxon>Hyphomicrobiales</taxon>
        <taxon>Brucellaceae</taxon>
        <taxon>Falsochrobactrum</taxon>
    </lineage>
</organism>
<keyword evidence="4" id="KW-1185">Reference proteome</keyword>
<feature type="transmembrane region" description="Helical" evidence="1">
    <location>
        <begin position="60"/>
        <end position="78"/>
    </location>
</feature>
<dbReference type="AlphaFoldDB" id="A0A949UTU7"/>
<accession>A0A949UTU7</accession>
<evidence type="ECO:0000313" key="3">
    <source>
        <dbReference type="EMBL" id="MBV2143127.1"/>
    </source>
</evidence>
<gene>
    <name evidence="3" type="ORF">KUG47_06420</name>
</gene>
<dbReference type="RefSeq" id="WP_217677133.1">
    <property type="nucleotide sequence ID" value="NZ_JAHRVA010000002.1"/>
</dbReference>
<name>A0A949UTU7_9HYPH</name>
<evidence type="ECO:0000256" key="1">
    <source>
        <dbReference type="SAM" id="Phobius"/>
    </source>
</evidence>
<dbReference type="Proteomes" id="UP000752297">
    <property type="component" value="Unassembled WGS sequence"/>
</dbReference>
<feature type="transmembrane region" description="Helical" evidence="1">
    <location>
        <begin position="25"/>
        <end position="48"/>
    </location>
</feature>
<comment type="caution">
    <text evidence="3">The sequence shown here is derived from an EMBL/GenBank/DDBJ whole genome shotgun (WGS) entry which is preliminary data.</text>
</comment>
<keyword evidence="1" id="KW-0472">Membrane</keyword>
<keyword evidence="1" id="KW-1133">Transmembrane helix</keyword>
<dbReference type="InterPro" id="IPR009936">
    <property type="entry name" value="DUF1468"/>
</dbReference>
<feature type="domain" description="DUF1468" evidence="2">
    <location>
        <begin position="28"/>
        <end position="162"/>
    </location>
</feature>
<reference evidence="3 4" key="1">
    <citation type="submission" date="2021-06" db="EMBL/GenBank/DDBJ databases">
        <title>Falsochrobactrum tianjin sp.nov., a new petroleum-degrading bacteria isolated from oily soils.</title>
        <authorList>
            <person name="Chen G."/>
            <person name="Chen H."/>
            <person name="Tian J."/>
            <person name="Qing J."/>
            <person name="Zhong L."/>
            <person name="Ma W."/>
            <person name="Song Y."/>
            <person name="Cui X."/>
            <person name="Yan B."/>
        </authorList>
    </citation>
    <scope>NUCLEOTIDE SEQUENCE [LARGE SCALE GENOMIC DNA]</scope>
    <source>
        <strain evidence="3 4">TDYN1</strain>
    </source>
</reference>
<feature type="transmembrane region" description="Helical" evidence="1">
    <location>
        <begin position="135"/>
        <end position="153"/>
    </location>
</feature>